<feature type="domain" description="DUF7330" evidence="2">
    <location>
        <begin position="28"/>
        <end position="222"/>
    </location>
</feature>
<reference evidence="3 4" key="1">
    <citation type="submission" date="2018-11" db="EMBL/GenBank/DDBJ databases">
        <title>Genome assembly of Steccherinum ochraceum LE-BIN_3174, the white-rot fungus of the Steccherinaceae family (The Residual Polyporoid clade, Polyporales, Basidiomycota).</title>
        <authorList>
            <person name="Fedorova T.V."/>
            <person name="Glazunova O.A."/>
            <person name="Landesman E.O."/>
            <person name="Moiseenko K.V."/>
            <person name="Psurtseva N.V."/>
            <person name="Savinova O.S."/>
            <person name="Shakhova N.V."/>
            <person name="Tyazhelova T.V."/>
            <person name="Vasina D.V."/>
        </authorList>
    </citation>
    <scope>NUCLEOTIDE SEQUENCE [LARGE SCALE GENOMIC DNA]</scope>
    <source>
        <strain evidence="3 4">LE-BIN_3174</strain>
    </source>
</reference>
<dbReference type="Proteomes" id="UP000292702">
    <property type="component" value="Unassembled WGS sequence"/>
</dbReference>
<protein>
    <recommendedName>
        <fullName evidence="2">DUF7330 domain-containing protein</fullName>
    </recommendedName>
</protein>
<dbReference type="Pfam" id="PF24016">
    <property type="entry name" value="DUF7330"/>
    <property type="match status" value="1"/>
</dbReference>
<feature type="region of interest" description="Disordered" evidence="1">
    <location>
        <begin position="1"/>
        <end position="28"/>
    </location>
</feature>
<comment type="caution">
    <text evidence="3">The sequence shown here is derived from an EMBL/GenBank/DDBJ whole genome shotgun (WGS) entry which is preliminary data.</text>
</comment>
<name>A0A4R0REG1_9APHY</name>
<feature type="compositionally biased region" description="Pro residues" evidence="1">
    <location>
        <begin position="7"/>
        <end position="16"/>
    </location>
</feature>
<evidence type="ECO:0000259" key="2">
    <source>
        <dbReference type="Pfam" id="PF24016"/>
    </source>
</evidence>
<dbReference type="AlphaFoldDB" id="A0A4R0REG1"/>
<evidence type="ECO:0000256" key="1">
    <source>
        <dbReference type="SAM" id="MobiDB-lite"/>
    </source>
</evidence>
<proteinExistence type="predicted"/>
<evidence type="ECO:0000313" key="3">
    <source>
        <dbReference type="EMBL" id="TCD66590.1"/>
    </source>
</evidence>
<evidence type="ECO:0000313" key="4">
    <source>
        <dbReference type="Proteomes" id="UP000292702"/>
    </source>
</evidence>
<dbReference type="InterPro" id="IPR055754">
    <property type="entry name" value="DUF7330"/>
</dbReference>
<gene>
    <name evidence="3" type="ORF">EIP91_001147</name>
</gene>
<dbReference type="STRING" id="92696.A0A4R0REG1"/>
<sequence length="241" mass="26029">MAKTSSSPPPYAPPPNASQSPPTGIPSNFQRVIQRNPIRGTFIISPELQVPEELLGLRDQCSDGGPKNLYLEATKKEVDVDIWTVKAEPRMSVWPMLELELVDLVKAVVTVRSFGGWSETPNKLRLHVGSGTSCALTVNSTSQDIHLALPSNLVGPITLNVRSNRVYFSESVRMRLVTFSEKDGQRQGFLGDAAKEGYTTRDAWLGSSLDVTLQSTGSLYLFALGEECPPAEPGGGGCIVG</sequence>
<organism evidence="3 4">
    <name type="scientific">Steccherinum ochraceum</name>
    <dbReference type="NCBI Taxonomy" id="92696"/>
    <lineage>
        <taxon>Eukaryota</taxon>
        <taxon>Fungi</taxon>
        <taxon>Dikarya</taxon>
        <taxon>Basidiomycota</taxon>
        <taxon>Agaricomycotina</taxon>
        <taxon>Agaricomycetes</taxon>
        <taxon>Polyporales</taxon>
        <taxon>Steccherinaceae</taxon>
        <taxon>Steccherinum</taxon>
    </lineage>
</organism>
<accession>A0A4R0REG1</accession>
<dbReference type="OrthoDB" id="5289249at2759"/>
<keyword evidence="4" id="KW-1185">Reference proteome</keyword>
<dbReference type="EMBL" id="RWJN01000129">
    <property type="protein sequence ID" value="TCD66590.1"/>
    <property type="molecule type" value="Genomic_DNA"/>
</dbReference>